<organism evidence="1 2">
    <name type="scientific">Nocardia terpenica</name>
    <dbReference type="NCBI Taxonomy" id="455432"/>
    <lineage>
        <taxon>Bacteria</taxon>
        <taxon>Bacillati</taxon>
        <taxon>Actinomycetota</taxon>
        <taxon>Actinomycetes</taxon>
        <taxon>Mycobacteriales</taxon>
        <taxon>Nocardiaceae</taxon>
        <taxon>Nocardia</taxon>
    </lineage>
</organism>
<dbReference type="Proteomes" id="UP000076512">
    <property type="component" value="Unassembled WGS sequence"/>
</dbReference>
<name>A0A164K698_9NOCA</name>
<dbReference type="EMBL" id="LWGR01000013">
    <property type="protein sequence ID" value="KZM71080.1"/>
    <property type="molecule type" value="Genomic_DNA"/>
</dbReference>
<protein>
    <submittedName>
        <fullName evidence="1">Uncharacterized protein</fullName>
    </submittedName>
</protein>
<gene>
    <name evidence="1" type="ORF">AWN90_41960</name>
</gene>
<keyword evidence="2" id="KW-1185">Reference proteome</keyword>
<evidence type="ECO:0000313" key="1">
    <source>
        <dbReference type="EMBL" id="KZM71080.1"/>
    </source>
</evidence>
<accession>A0A164K698</accession>
<reference evidence="1 2" key="1">
    <citation type="submission" date="2016-04" db="EMBL/GenBank/DDBJ databases">
        <authorList>
            <person name="Evans L.H."/>
            <person name="Alamgir A."/>
            <person name="Owens N."/>
            <person name="Weber N.D."/>
            <person name="Virtaneva K."/>
            <person name="Barbian K."/>
            <person name="Babar A."/>
            <person name="Rosenke K."/>
        </authorList>
    </citation>
    <scope>NUCLEOTIDE SEQUENCE [LARGE SCALE GENOMIC DNA]</scope>
    <source>
        <strain evidence="1 2">IFM 0406</strain>
    </source>
</reference>
<evidence type="ECO:0000313" key="2">
    <source>
        <dbReference type="Proteomes" id="UP000076512"/>
    </source>
</evidence>
<comment type="caution">
    <text evidence="1">The sequence shown here is derived from an EMBL/GenBank/DDBJ whole genome shotgun (WGS) entry which is preliminary data.</text>
</comment>
<dbReference type="AlphaFoldDB" id="A0A164K698"/>
<proteinExistence type="predicted"/>
<sequence length="129" mass="14330">MKFGRVHMFDSVENLEIIARAQAMAFADESGAAAFEAVAFANFWVCIGMHEYGDMRTAIGRAYNGDRRFREFYDAEGEATVPNNCYGRVCAAESLVAALPRVRSERFCHDTASSGWLVGKYRESLAVAK</sequence>